<protein>
    <submittedName>
        <fullName evidence="1">Uncharacterized protein</fullName>
    </submittedName>
</protein>
<accession>A0A2H0NF68</accession>
<proteinExistence type="predicted"/>
<reference evidence="1 2" key="1">
    <citation type="submission" date="2017-09" db="EMBL/GenBank/DDBJ databases">
        <title>Depth-based differentiation of microbial function through sediment-hosted aquifers and enrichment of novel symbionts in the deep terrestrial subsurface.</title>
        <authorList>
            <person name="Probst A.J."/>
            <person name="Ladd B."/>
            <person name="Jarett J.K."/>
            <person name="Geller-Mcgrath D.E."/>
            <person name="Sieber C.M."/>
            <person name="Emerson J.B."/>
            <person name="Anantharaman K."/>
            <person name="Thomas B.C."/>
            <person name="Malmstrom R."/>
            <person name="Stieglmeier M."/>
            <person name="Klingl A."/>
            <person name="Woyke T."/>
            <person name="Ryan C.M."/>
            <person name="Banfield J.F."/>
        </authorList>
    </citation>
    <scope>NUCLEOTIDE SEQUENCE [LARGE SCALE GENOMIC DNA]</scope>
    <source>
        <strain evidence="1">CG11_big_fil_rev_8_21_14_0_20_36_20</strain>
    </source>
</reference>
<dbReference type="AlphaFoldDB" id="A0A2H0NF68"/>
<dbReference type="Proteomes" id="UP000230564">
    <property type="component" value="Unassembled WGS sequence"/>
</dbReference>
<gene>
    <name evidence="1" type="ORF">COV55_02485</name>
</gene>
<comment type="caution">
    <text evidence="1">The sequence shown here is derived from an EMBL/GenBank/DDBJ whole genome shotgun (WGS) entry which is preliminary data.</text>
</comment>
<evidence type="ECO:0000313" key="1">
    <source>
        <dbReference type="EMBL" id="PIR06815.1"/>
    </source>
</evidence>
<sequence>MKKRIFWWLLAILVAGSYTSWANNEMYLGLTISFHSFSNIETISPWTKLNINQRDASPLHSFHWQENHHLYWGAAILGFGYYFKSKPLKIVGAVVIFDDLVQHSFHVQTPLYLINNKLWRYQAFRRLSQTFDRLFK</sequence>
<dbReference type="EMBL" id="PCWQ01000009">
    <property type="protein sequence ID" value="PIR06815.1"/>
    <property type="molecule type" value="Genomic_DNA"/>
</dbReference>
<name>A0A2H0NF68_9BACT</name>
<organism evidence="1 2">
    <name type="scientific">Candidatus Komeilibacteria bacterium CG11_big_fil_rev_8_21_14_0_20_36_20</name>
    <dbReference type="NCBI Taxonomy" id="1974477"/>
    <lineage>
        <taxon>Bacteria</taxon>
        <taxon>Candidatus Komeiliibacteriota</taxon>
    </lineage>
</organism>
<evidence type="ECO:0000313" key="2">
    <source>
        <dbReference type="Proteomes" id="UP000230564"/>
    </source>
</evidence>